<dbReference type="InterPro" id="IPR045340">
    <property type="entry name" value="DUF6533"/>
</dbReference>
<dbReference type="Pfam" id="PF20151">
    <property type="entry name" value="DUF6533"/>
    <property type="match status" value="1"/>
</dbReference>
<feature type="domain" description="DUF6533" evidence="2">
    <location>
        <begin position="16"/>
        <end position="53"/>
    </location>
</feature>
<dbReference type="AlphaFoldDB" id="A0A2H3EA76"/>
<dbReference type="InParanoid" id="A0A2H3EA76"/>
<dbReference type="Proteomes" id="UP000217790">
    <property type="component" value="Unassembled WGS sequence"/>
</dbReference>
<name>A0A2H3EA76_ARMGA</name>
<evidence type="ECO:0000313" key="3">
    <source>
        <dbReference type="EMBL" id="PBL00069.1"/>
    </source>
</evidence>
<sequence length="273" mass="31754">MEFHLFDAVAYIAEPLIIWEYLISIDDEVAFFWSSRRSWIKFLFFVNRYLGIFLRIWNMFIYQYGLVHYICGIAAYQPFNVCYLFIDPESMIYAGIQLVVMKIIMTIRAWAIMGKRHRVLWTFFSLLTLSATVMIIVLPPENHFYFLPDVLFEVIVFAVVAYHEIRYLRNSRSLQSLCAKVSRPRTRSIMQLMFEDSILYFVVIITVLMIVPFMTDTMPLGLSVASITVTRMLLRLRKQALFDSAGLTSVQEELSTFRAVSGGINSSSEGEED</sequence>
<evidence type="ECO:0000313" key="4">
    <source>
        <dbReference type="Proteomes" id="UP000217790"/>
    </source>
</evidence>
<feature type="transmembrane region" description="Helical" evidence="1">
    <location>
        <begin position="92"/>
        <end position="112"/>
    </location>
</feature>
<accession>A0A2H3EA76</accession>
<keyword evidence="1" id="KW-0812">Transmembrane</keyword>
<feature type="transmembrane region" description="Helical" evidence="1">
    <location>
        <begin position="119"/>
        <end position="138"/>
    </location>
</feature>
<keyword evidence="1" id="KW-1133">Transmembrane helix</keyword>
<reference evidence="4" key="1">
    <citation type="journal article" date="2017" name="Nat. Ecol. Evol.">
        <title>Genome expansion and lineage-specific genetic innovations in the forest pathogenic fungi Armillaria.</title>
        <authorList>
            <person name="Sipos G."/>
            <person name="Prasanna A.N."/>
            <person name="Walter M.C."/>
            <person name="O'Connor E."/>
            <person name="Balint B."/>
            <person name="Krizsan K."/>
            <person name="Kiss B."/>
            <person name="Hess J."/>
            <person name="Varga T."/>
            <person name="Slot J."/>
            <person name="Riley R."/>
            <person name="Boka B."/>
            <person name="Rigling D."/>
            <person name="Barry K."/>
            <person name="Lee J."/>
            <person name="Mihaltcheva S."/>
            <person name="LaButti K."/>
            <person name="Lipzen A."/>
            <person name="Waldron R."/>
            <person name="Moloney N.M."/>
            <person name="Sperisen C."/>
            <person name="Kredics L."/>
            <person name="Vagvoelgyi C."/>
            <person name="Patrignani A."/>
            <person name="Fitzpatrick D."/>
            <person name="Nagy I."/>
            <person name="Doyle S."/>
            <person name="Anderson J.B."/>
            <person name="Grigoriev I.V."/>
            <person name="Gueldener U."/>
            <person name="Muensterkoetter M."/>
            <person name="Nagy L.G."/>
        </authorList>
    </citation>
    <scope>NUCLEOTIDE SEQUENCE [LARGE SCALE GENOMIC DNA]</scope>
    <source>
        <strain evidence="4">Ar21-2</strain>
    </source>
</reference>
<dbReference type="EMBL" id="KZ293647">
    <property type="protein sequence ID" value="PBL00069.1"/>
    <property type="molecule type" value="Genomic_DNA"/>
</dbReference>
<organism evidence="3 4">
    <name type="scientific">Armillaria gallica</name>
    <name type="common">Bulbous honey fungus</name>
    <name type="synonym">Armillaria bulbosa</name>
    <dbReference type="NCBI Taxonomy" id="47427"/>
    <lineage>
        <taxon>Eukaryota</taxon>
        <taxon>Fungi</taxon>
        <taxon>Dikarya</taxon>
        <taxon>Basidiomycota</taxon>
        <taxon>Agaricomycotina</taxon>
        <taxon>Agaricomycetes</taxon>
        <taxon>Agaricomycetidae</taxon>
        <taxon>Agaricales</taxon>
        <taxon>Marasmiineae</taxon>
        <taxon>Physalacriaceae</taxon>
        <taxon>Armillaria</taxon>
    </lineage>
</organism>
<evidence type="ECO:0000256" key="1">
    <source>
        <dbReference type="SAM" id="Phobius"/>
    </source>
</evidence>
<evidence type="ECO:0000259" key="2">
    <source>
        <dbReference type="Pfam" id="PF20151"/>
    </source>
</evidence>
<feature type="transmembrane region" description="Helical" evidence="1">
    <location>
        <begin position="144"/>
        <end position="162"/>
    </location>
</feature>
<feature type="transmembrane region" description="Helical" evidence="1">
    <location>
        <begin position="192"/>
        <end position="211"/>
    </location>
</feature>
<gene>
    <name evidence="3" type="ORF">ARMGADRAFT_528884</name>
</gene>
<dbReference type="OMA" id="MQLMFED"/>
<proteinExistence type="predicted"/>
<keyword evidence="1" id="KW-0472">Membrane</keyword>
<protein>
    <recommendedName>
        <fullName evidence="2">DUF6533 domain-containing protein</fullName>
    </recommendedName>
</protein>
<dbReference type="OrthoDB" id="2950406at2759"/>
<keyword evidence="4" id="KW-1185">Reference proteome</keyword>